<dbReference type="GO" id="GO:0000976">
    <property type="term" value="F:transcription cis-regulatory region binding"/>
    <property type="evidence" value="ECO:0007669"/>
    <property type="project" value="TreeGrafter"/>
</dbReference>
<sequence>MENPRITRGGFEENTMAILDSSGIKDARDIHDDRLSFLEAVRFASLASESLSAPSWRMFDAIFQILRDSKSLELAMASYQLLSELEQRYPRIYLTCSDKPESTSGRAGELVVVKEAWSPFIVGSEASHTEAEAAGKDLDHLFDSLRFSVLVEDMALAVKRTDFQLVIKPVECMLLFQYLVNVLEADFLPRQTLYKETSNWVLFRESILNILLGSRKLNFKSLVRDCMSIMCRRCHHHIEKNFQDLRYVKDSRDKEAHNSNVSLAIALSELEKGTCVAVQELMTLIMELDLIRKEADLQGFTTRVDGFRWVPMLEIIVDELTYNKDYISPFLMVFSEPKWKLEIILQYFSKYTTKSSVRTRRSNETSNDATLEAILSFFSTATSTKNIVKKISSEVAKLLLVHAFQACLSLQHCSRHNAYSAERIGGTLSQISNKLVSAFQSLRKNDETCKMSKRNFGILWSINFDLIYKRSQILAEVVSFLLVHG</sequence>
<proteinExistence type="predicted"/>
<dbReference type="OrthoDB" id="1885692at2759"/>
<dbReference type="GO" id="GO:0005634">
    <property type="term" value="C:nucleus"/>
    <property type="evidence" value="ECO:0007669"/>
    <property type="project" value="InterPro"/>
</dbReference>
<dbReference type="Proteomes" id="UP000504607">
    <property type="component" value="Chromosome 3"/>
</dbReference>
<name>A0A8N4ICU4_ELAGV</name>
<dbReference type="GO" id="GO:0045892">
    <property type="term" value="P:negative regulation of DNA-templated transcription"/>
    <property type="evidence" value="ECO:0007669"/>
    <property type="project" value="InterPro"/>
</dbReference>
<dbReference type="GO" id="GO:0006974">
    <property type="term" value="P:DNA damage response"/>
    <property type="evidence" value="ECO:0007669"/>
    <property type="project" value="InterPro"/>
</dbReference>
<dbReference type="PANTHER" id="PTHR37243:SF2">
    <property type="entry name" value="NEGATIVE REGULATOR OF SYSTEMIC ACQUIRED RESISTANCE SNI1"/>
    <property type="match status" value="1"/>
</dbReference>
<reference evidence="2" key="1">
    <citation type="submission" date="2025-08" db="UniProtKB">
        <authorList>
            <consortium name="RefSeq"/>
        </authorList>
    </citation>
    <scope>IDENTIFICATION</scope>
</reference>
<dbReference type="GO" id="GO:0030915">
    <property type="term" value="C:Smc5-Smc6 complex"/>
    <property type="evidence" value="ECO:0007669"/>
    <property type="project" value="InterPro"/>
</dbReference>
<accession>A0A8N4ICU4</accession>
<dbReference type="RefSeq" id="XP_029119174.1">
    <property type="nucleotide sequence ID" value="XM_029263341.1"/>
</dbReference>
<dbReference type="AlphaFoldDB" id="A0A8N4ICU4"/>
<evidence type="ECO:0000313" key="2">
    <source>
        <dbReference type="RefSeq" id="XP_029119174.1"/>
    </source>
</evidence>
<protein>
    <submittedName>
        <fullName evidence="2">Negative regulator of systemic acquired resistance SNI1 isoform X1</fullName>
    </submittedName>
</protein>
<gene>
    <name evidence="2" type="primary">LOC105040976</name>
</gene>
<organism evidence="1 2">
    <name type="scientific">Elaeis guineensis var. tenera</name>
    <name type="common">Oil palm</name>
    <dbReference type="NCBI Taxonomy" id="51953"/>
    <lineage>
        <taxon>Eukaryota</taxon>
        <taxon>Viridiplantae</taxon>
        <taxon>Streptophyta</taxon>
        <taxon>Embryophyta</taxon>
        <taxon>Tracheophyta</taxon>
        <taxon>Spermatophyta</taxon>
        <taxon>Magnoliopsida</taxon>
        <taxon>Liliopsida</taxon>
        <taxon>Arecaceae</taxon>
        <taxon>Arecoideae</taxon>
        <taxon>Cocoseae</taxon>
        <taxon>Elaeidinae</taxon>
        <taxon>Elaeis</taxon>
    </lineage>
</organism>
<dbReference type="PANTHER" id="PTHR37243">
    <property type="entry name" value="NEGATIVE REGULATOR OF SYSTEMIC ACQUIRED RESISTANCE SNI1"/>
    <property type="match status" value="1"/>
</dbReference>
<dbReference type="GO" id="GO:0010113">
    <property type="term" value="P:negative regulation of systemic acquired resistance"/>
    <property type="evidence" value="ECO:0007669"/>
    <property type="project" value="TreeGrafter"/>
</dbReference>
<evidence type="ECO:0000313" key="1">
    <source>
        <dbReference type="Proteomes" id="UP000504607"/>
    </source>
</evidence>
<dbReference type="InterPro" id="IPR034561">
    <property type="entry name" value="SNI1"/>
</dbReference>
<keyword evidence="1" id="KW-1185">Reference proteome</keyword>